<dbReference type="RefSeq" id="XP_014147879.1">
    <property type="nucleotide sequence ID" value="XM_014292404.1"/>
</dbReference>
<dbReference type="GO" id="GO:0032526">
    <property type="term" value="P:response to retinoic acid"/>
    <property type="evidence" value="ECO:0007669"/>
    <property type="project" value="TreeGrafter"/>
</dbReference>
<evidence type="ECO:0000259" key="2">
    <source>
        <dbReference type="Pfam" id="PF03959"/>
    </source>
</evidence>
<dbReference type="SUPFAM" id="SSF53474">
    <property type="entry name" value="alpha/beta-Hydrolases"/>
    <property type="match status" value="1"/>
</dbReference>
<sequence>MKLKVLCIHGFGQTPEMFRAKSGSLRQALKKKCEFVFVQAPHMIRSDGDAAQISVDIQKVGSEDTPIVGVDNGLGFAWWTIEGRNRLSENWDPLTPPVEGQRIVGLEDSLRLIDFKFRTEGPFHGCFAFSQGASFLSILAAIAERNRQLINPRVDNRSTTHRDNEKFSNRVPADIGLNIQFKFGIFVSGFFPQEIAIREYIRHHMQATDDAIKTVHIYGTTDQVIPASMSIAYHDFLYSSYSRQATVLMAHEGGHFVPHERSIKAAVVSALHCFSPVDNVIVEG</sequence>
<dbReference type="STRING" id="667725.A0A0L0FB81"/>
<dbReference type="eggNOG" id="KOG2551">
    <property type="taxonomic scope" value="Eukaryota"/>
</dbReference>
<dbReference type="AlphaFoldDB" id="A0A0L0FB81"/>
<dbReference type="GeneID" id="25913970"/>
<dbReference type="PANTHER" id="PTHR48070">
    <property type="entry name" value="ESTERASE OVCA2"/>
    <property type="match status" value="1"/>
</dbReference>
<dbReference type="GO" id="GO:0016787">
    <property type="term" value="F:hydrolase activity"/>
    <property type="evidence" value="ECO:0007669"/>
    <property type="project" value="UniProtKB-KW"/>
</dbReference>
<protein>
    <recommendedName>
        <fullName evidence="2">Serine hydrolase domain-containing protein</fullName>
    </recommendedName>
</protein>
<evidence type="ECO:0000313" key="3">
    <source>
        <dbReference type="EMBL" id="KNC73977.1"/>
    </source>
</evidence>
<dbReference type="Gene3D" id="3.40.50.1820">
    <property type="entry name" value="alpha/beta hydrolase"/>
    <property type="match status" value="1"/>
</dbReference>
<evidence type="ECO:0000313" key="4">
    <source>
        <dbReference type="Proteomes" id="UP000054560"/>
    </source>
</evidence>
<dbReference type="EMBL" id="KQ244917">
    <property type="protein sequence ID" value="KNC73977.1"/>
    <property type="molecule type" value="Genomic_DNA"/>
</dbReference>
<organism evidence="3 4">
    <name type="scientific">Sphaeroforma arctica JP610</name>
    <dbReference type="NCBI Taxonomy" id="667725"/>
    <lineage>
        <taxon>Eukaryota</taxon>
        <taxon>Ichthyosporea</taxon>
        <taxon>Ichthyophonida</taxon>
        <taxon>Sphaeroforma</taxon>
    </lineage>
</organism>
<gene>
    <name evidence="3" type="ORF">SARC_13466</name>
</gene>
<dbReference type="GO" id="GO:0005737">
    <property type="term" value="C:cytoplasm"/>
    <property type="evidence" value="ECO:0007669"/>
    <property type="project" value="TreeGrafter"/>
</dbReference>
<evidence type="ECO:0000256" key="1">
    <source>
        <dbReference type="ARBA" id="ARBA00022801"/>
    </source>
</evidence>
<reference evidence="3 4" key="1">
    <citation type="submission" date="2011-02" db="EMBL/GenBank/DDBJ databases">
        <title>The Genome Sequence of Sphaeroforma arctica JP610.</title>
        <authorList>
            <consortium name="The Broad Institute Genome Sequencing Platform"/>
            <person name="Russ C."/>
            <person name="Cuomo C."/>
            <person name="Young S.K."/>
            <person name="Zeng Q."/>
            <person name="Gargeya S."/>
            <person name="Alvarado L."/>
            <person name="Berlin A."/>
            <person name="Chapman S.B."/>
            <person name="Chen Z."/>
            <person name="Freedman E."/>
            <person name="Gellesch M."/>
            <person name="Goldberg J."/>
            <person name="Griggs A."/>
            <person name="Gujja S."/>
            <person name="Heilman E."/>
            <person name="Heiman D."/>
            <person name="Howarth C."/>
            <person name="Mehta T."/>
            <person name="Neiman D."/>
            <person name="Pearson M."/>
            <person name="Roberts A."/>
            <person name="Saif S."/>
            <person name="Shea T."/>
            <person name="Shenoy N."/>
            <person name="Sisk P."/>
            <person name="Stolte C."/>
            <person name="Sykes S."/>
            <person name="White J."/>
            <person name="Yandava C."/>
            <person name="Burger G."/>
            <person name="Gray M.W."/>
            <person name="Holland P.W.H."/>
            <person name="King N."/>
            <person name="Lang F.B.F."/>
            <person name="Roger A.J."/>
            <person name="Ruiz-Trillo I."/>
            <person name="Haas B."/>
            <person name="Nusbaum C."/>
            <person name="Birren B."/>
        </authorList>
    </citation>
    <scope>NUCLEOTIDE SEQUENCE [LARGE SCALE GENOMIC DNA]</scope>
    <source>
        <strain evidence="3 4">JP610</strain>
    </source>
</reference>
<dbReference type="GO" id="GO:0005634">
    <property type="term" value="C:nucleus"/>
    <property type="evidence" value="ECO:0007669"/>
    <property type="project" value="TreeGrafter"/>
</dbReference>
<dbReference type="InterPro" id="IPR050593">
    <property type="entry name" value="LovG"/>
</dbReference>
<dbReference type="Pfam" id="PF03959">
    <property type="entry name" value="FSH1"/>
    <property type="match status" value="1"/>
</dbReference>
<dbReference type="InterPro" id="IPR005645">
    <property type="entry name" value="FSH-like_dom"/>
</dbReference>
<name>A0A0L0FB81_9EUKA</name>
<accession>A0A0L0FB81</accession>
<dbReference type="OrthoDB" id="414698at2759"/>
<proteinExistence type="predicted"/>
<feature type="domain" description="Serine hydrolase" evidence="2">
    <location>
        <begin position="2"/>
        <end position="265"/>
    </location>
</feature>
<dbReference type="PANTHER" id="PTHR48070:SF6">
    <property type="entry name" value="ESTERASE OVCA2"/>
    <property type="match status" value="1"/>
</dbReference>
<keyword evidence="4" id="KW-1185">Reference proteome</keyword>
<keyword evidence="1" id="KW-0378">Hydrolase</keyword>
<dbReference type="Proteomes" id="UP000054560">
    <property type="component" value="Unassembled WGS sequence"/>
</dbReference>
<dbReference type="InterPro" id="IPR029058">
    <property type="entry name" value="AB_hydrolase_fold"/>
</dbReference>